<organism evidence="2 3">
    <name type="scientific">Dreissena polymorpha</name>
    <name type="common">Zebra mussel</name>
    <name type="synonym">Mytilus polymorpha</name>
    <dbReference type="NCBI Taxonomy" id="45954"/>
    <lineage>
        <taxon>Eukaryota</taxon>
        <taxon>Metazoa</taxon>
        <taxon>Spiralia</taxon>
        <taxon>Lophotrochozoa</taxon>
        <taxon>Mollusca</taxon>
        <taxon>Bivalvia</taxon>
        <taxon>Autobranchia</taxon>
        <taxon>Heteroconchia</taxon>
        <taxon>Euheterodonta</taxon>
        <taxon>Imparidentia</taxon>
        <taxon>Neoheterodontei</taxon>
        <taxon>Myida</taxon>
        <taxon>Dreissenoidea</taxon>
        <taxon>Dreissenidae</taxon>
        <taxon>Dreissena</taxon>
    </lineage>
</organism>
<proteinExistence type="predicted"/>
<accession>A0A9D4KNG9</accession>
<keyword evidence="3" id="KW-1185">Reference proteome</keyword>
<name>A0A9D4KNG9_DREPO</name>
<feature type="region of interest" description="Disordered" evidence="1">
    <location>
        <begin position="1"/>
        <end position="26"/>
    </location>
</feature>
<reference evidence="2" key="1">
    <citation type="journal article" date="2019" name="bioRxiv">
        <title>The Genome of the Zebra Mussel, Dreissena polymorpha: A Resource for Invasive Species Research.</title>
        <authorList>
            <person name="McCartney M.A."/>
            <person name="Auch B."/>
            <person name="Kono T."/>
            <person name="Mallez S."/>
            <person name="Zhang Y."/>
            <person name="Obille A."/>
            <person name="Becker A."/>
            <person name="Abrahante J.E."/>
            <person name="Garbe J."/>
            <person name="Badalamenti J.P."/>
            <person name="Herman A."/>
            <person name="Mangelson H."/>
            <person name="Liachko I."/>
            <person name="Sullivan S."/>
            <person name="Sone E.D."/>
            <person name="Koren S."/>
            <person name="Silverstein K.A.T."/>
            <person name="Beckman K.B."/>
            <person name="Gohl D.M."/>
        </authorList>
    </citation>
    <scope>NUCLEOTIDE SEQUENCE</scope>
    <source>
        <strain evidence="2">Duluth1</strain>
        <tissue evidence="2">Whole animal</tissue>
    </source>
</reference>
<sequence length="55" mass="6560">MTWSLAEARSNTKTSTKSPDITRWQDEKPDRLHHYLKEVEIQPAEYSIQKRSRCI</sequence>
<dbReference type="AlphaFoldDB" id="A0A9D4KNG9"/>
<evidence type="ECO:0000313" key="2">
    <source>
        <dbReference type="EMBL" id="KAH3842800.1"/>
    </source>
</evidence>
<feature type="compositionally biased region" description="Polar residues" evidence="1">
    <location>
        <begin position="1"/>
        <end position="19"/>
    </location>
</feature>
<dbReference type="EMBL" id="JAIWYP010000004">
    <property type="protein sequence ID" value="KAH3842800.1"/>
    <property type="molecule type" value="Genomic_DNA"/>
</dbReference>
<reference evidence="2" key="2">
    <citation type="submission" date="2020-11" db="EMBL/GenBank/DDBJ databases">
        <authorList>
            <person name="McCartney M.A."/>
            <person name="Auch B."/>
            <person name="Kono T."/>
            <person name="Mallez S."/>
            <person name="Becker A."/>
            <person name="Gohl D.M."/>
            <person name="Silverstein K.A.T."/>
            <person name="Koren S."/>
            <person name="Bechman K.B."/>
            <person name="Herman A."/>
            <person name="Abrahante J.E."/>
            <person name="Garbe J."/>
        </authorList>
    </citation>
    <scope>NUCLEOTIDE SEQUENCE</scope>
    <source>
        <strain evidence="2">Duluth1</strain>
        <tissue evidence="2">Whole animal</tissue>
    </source>
</reference>
<dbReference type="Proteomes" id="UP000828390">
    <property type="component" value="Unassembled WGS sequence"/>
</dbReference>
<comment type="caution">
    <text evidence="2">The sequence shown here is derived from an EMBL/GenBank/DDBJ whole genome shotgun (WGS) entry which is preliminary data.</text>
</comment>
<protein>
    <submittedName>
        <fullName evidence="2">Uncharacterized protein</fullName>
    </submittedName>
</protein>
<gene>
    <name evidence="2" type="ORF">DPMN_116304</name>
</gene>
<evidence type="ECO:0000313" key="3">
    <source>
        <dbReference type="Proteomes" id="UP000828390"/>
    </source>
</evidence>
<evidence type="ECO:0000256" key="1">
    <source>
        <dbReference type="SAM" id="MobiDB-lite"/>
    </source>
</evidence>